<keyword evidence="10 12" id="KW-0648">Protein biosynthesis</keyword>
<sequence>MTQTSHQIRQDFLEFFRAKGHTIVPSSPLVPGNDPTLLFTNAGMVQFKDVFLGAEKRSYSRAVSSQRCVRAGGKHNDLDQVGYTARHHTFFEMLGNFSFGDYFKREAITWAWELLTEVWKLPKDRLLVTIYHTDDEAFDIWHKEVGLPADRIIRIGDNKGAPFASDNFWQMADTGPCGPCSEIFYDHGPHIAGGPPGSPDEDGDRFIEIWNNVFMQFDRQADGTLLPLPAPCVDTGMGLERLAAVLQHVHSNYEIDLFQHLIKAAAALTGKQDDLENKSLRVIADHIRACSFLVVDGVLPSNEGRGYVLRRIIRRAIRHFWKLDGLAPEGKFWRMVKPLVEVMGEAYPELAKKQALVEQALKGEEAAFAQTLDAGMTRLQDYLAASGNRIRGEQLFQLHDTYGCPPDLIADLLRENADKGWALADGALDEYESLMGQQRDRARAASKFAGGVVLPAELVASLKPTQFEGYDAVDTDGCRIVALVRDGKPVQQIAAGDEAVVLLDQTPFYAESGGQVGDTGLLLDSGGARFEVADTLKLSGVFHGHVGKLAAGSLACGDRVSARVDQARRQAIVLNHSATHLLHAALRQVLGEHVTQKGSLVAPDRLRFDFSHFQAITPEELARIEALVNAEIRGNAEAEIHHMGMQEAMDFGAMALFGEKYGERVRVLRMGGFSTELCGGTHVSHTGDIGVFKILSEGGVAAGVRRIEAVTGEGALAHIAEEERRLAQVAGMLGGSPRDVLDKLQQLLDRQKKLERELESIKARAAAGATADLAASAPEIAGVKVIAARLEGLDAKALREAVDQLKSRLGDAVILLASASDGKASLVAGVQGGALGKVKAGELLAHVAGRIGGKGGGRPDMAQGGGSDGPELLAALADVPAWVGERLGG</sequence>
<evidence type="ECO:0000256" key="10">
    <source>
        <dbReference type="ARBA" id="ARBA00022917"/>
    </source>
</evidence>
<dbReference type="SUPFAM" id="SSF55186">
    <property type="entry name" value="ThrRS/AlaRS common domain"/>
    <property type="match status" value="1"/>
</dbReference>
<comment type="function">
    <text evidence="12">Catalyzes the attachment of alanine to tRNA(Ala) in a two-step reaction: alanine is first activated by ATP to form Ala-AMP and then transferred to the acceptor end of tRNA(Ala). Also edits incorrectly charged Ser-tRNA(Ala) and Gly-tRNA(Ala) via its editing domain.</text>
</comment>
<keyword evidence="4 12" id="KW-0436">Ligase</keyword>
<dbReference type="Pfam" id="PF02272">
    <property type="entry name" value="DHHA1"/>
    <property type="match status" value="1"/>
</dbReference>
<dbReference type="GO" id="GO:0000049">
    <property type="term" value="F:tRNA binding"/>
    <property type="evidence" value="ECO:0007669"/>
    <property type="project" value="UniProtKB-KW"/>
</dbReference>
<dbReference type="InterPro" id="IPR050058">
    <property type="entry name" value="Ala-tRNA_ligase"/>
</dbReference>
<dbReference type="NCBIfam" id="TIGR00344">
    <property type="entry name" value="alaS"/>
    <property type="match status" value="1"/>
</dbReference>
<dbReference type="SUPFAM" id="SSF50447">
    <property type="entry name" value="Translation proteins"/>
    <property type="match status" value="1"/>
</dbReference>
<dbReference type="Pfam" id="PF01411">
    <property type="entry name" value="tRNA-synt_2c"/>
    <property type="match status" value="1"/>
</dbReference>
<reference evidence="14 15" key="2">
    <citation type="journal article" date="2015" name="Stand. Genomic Sci.">
        <title>High quality draft genomic sequence of Arenimonas donghaensis DSM 18148(T).</title>
        <authorList>
            <person name="Chen F."/>
            <person name="Wang H."/>
            <person name="Cao Y."/>
            <person name="Li X."/>
            <person name="Wang G."/>
        </authorList>
    </citation>
    <scope>NUCLEOTIDE SEQUENCE [LARGE SCALE GENOMIC DNA]</scope>
    <source>
        <strain evidence="14 15">HO3-R19</strain>
    </source>
</reference>
<dbReference type="GO" id="GO:0004813">
    <property type="term" value="F:alanine-tRNA ligase activity"/>
    <property type="evidence" value="ECO:0007669"/>
    <property type="project" value="UniProtKB-UniRule"/>
</dbReference>
<dbReference type="Gene3D" id="2.40.30.130">
    <property type="match status" value="1"/>
</dbReference>
<dbReference type="GO" id="GO:0005829">
    <property type="term" value="C:cytosol"/>
    <property type="evidence" value="ECO:0007669"/>
    <property type="project" value="TreeGrafter"/>
</dbReference>
<dbReference type="FunFam" id="3.10.310.40:FF:000001">
    <property type="entry name" value="Alanine--tRNA ligase"/>
    <property type="match status" value="1"/>
</dbReference>
<comment type="domain">
    <text evidence="12">Consists of three domains; the N-terminal catalytic domain, the editing domain and the C-terminal C-Ala domain. The editing domain removes incorrectly charged amino acids, while the C-Ala domain, along with tRNA(Ala), serves as a bridge to cooperatively bring together the editing and aminoacylation centers thus stimulating deacylation of misacylated tRNAs.</text>
</comment>
<dbReference type="GO" id="GO:0006419">
    <property type="term" value="P:alanyl-tRNA aminoacylation"/>
    <property type="evidence" value="ECO:0007669"/>
    <property type="project" value="UniProtKB-UniRule"/>
</dbReference>
<dbReference type="InterPro" id="IPR018164">
    <property type="entry name" value="Ala-tRNA-synth_IIc_N"/>
</dbReference>
<proteinExistence type="inferred from homology"/>
<dbReference type="GO" id="GO:0008270">
    <property type="term" value="F:zinc ion binding"/>
    <property type="evidence" value="ECO:0007669"/>
    <property type="project" value="UniProtKB-UniRule"/>
</dbReference>
<dbReference type="PRINTS" id="PR00980">
    <property type="entry name" value="TRNASYNTHALA"/>
</dbReference>
<dbReference type="InterPro" id="IPR023033">
    <property type="entry name" value="Ala_tRNA_ligase_euk/bac"/>
</dbReference>
<reference evidence="15" key="1">
    <citation type="submission" date="2013-08" db="EMBL/GenBank/DDBJ databases">
        <title>Genome sequencing of Arenimonas donghaensis.</title>
        <authorList>
            <person name="Chen F."/>
            <person name="Wang G."/>
        </authorList>
    </citation>
    <scope>NUCLEOTIDE SEQUENCE [LARGE SCALE GENOMIC DNA]</scope>
    <source>
        <strain evidence="15">HO3-R19</strain>
    </source>
</reference>
<dbReference type="Gene3D" id="3.30.980.10">
    <property type="entry name" value="Threonyl-trna Synthetase, Chain A, domain 2"/>
    <property type="match status" value="1"/>
</dbReference>
<organism evidence="14 15">
    <name type="scientific">Arenimonas donghaensis DSM 18148 = HO3-R19</name>
    <dbReference type="NCBI Taxonomy" id="1121014"/>
    <lineage>
        <taxon>Bacteria</taxon>
        <taxon>Pseudomonadati</taxon>
        <taxon>Pseudomonadota</taxon>
        <taxon>Gammaproteobacteria</taxon>
        <taxon>Lysobacterales</taxon>
        <taxon>Lysobacteraceae</taxon>
        <taxon>Arenimonas</taxon>
    </lineage>
</organism>
<dbReference type="FunFam" id="3.30.980.10:FF:000004">
    <property type="entry name" value="Alanine--tRNA ligase, cytoplasmic"/>
    <property type="match status" value="1"/>
</dbReference>
<dbReference type="GO" id="GO:0005524">
    <property type="term" value="F:ATP binding"/>
    <property type="evidence" value="ECO:0007669"/>
    <property type="project" value="UniProtKB-UniRule"/>
</dbReference>
<dbReference type="InterPro" id="IPR003156">
    <property type="entry name" value="DHHA1_dom"/>
</dbReference>
<dbReference type="EMBL" id="AVCJ01000051">
    <property type="protein sequence ID" value="KFL35541.1"/>
    <property type="molecule type" value="Genomic_DNA"/>
</dbReference>
<comment type="catalytic activity">
    <reaction evidence="12">
        <text>tRNA(Ala) + L-alanine + ATP = L-alanyl-tRNA(Ala) + AMP + diphosphate</text>
        <dbReference type="Rhea" id="RHEA:12540"/>
        <dbReference type="Rhea" id="RHEA-COMP:9657"/>
        <dbReference type="Rhea" id="RHEA-COMP:9923"/>
        <dbReference type="ChEBI" id="CHEBI:30616"/>
        <dbReference type="ChEBI" id="CHEBI:33019"/>
        <dbReference type="ChEBI" id="CHEBI:57972"/>
        <dbReference type="ChEBI" id="CHEBI:78442"/>
        <dbReference type="ChEBI" id="CHEBI:78497"/>
        <dbReference type="ChEBI" id="CHEBI:456215"/>
        <dbReference type="EC" id="6.1.1.7"/>
    </reaction>
</comment>
<dbReference type="InterPro" id="IPR012947">
    <property type="entry name" value="tRNA_SAD"/>
</dbReference>
<accession>A0A087MF88</accession>
<feature type="domain" description="Alanyl-transfer RNA synthetases family profile" evidence="13">
    <location>
        <begin position="3"/>
        <end position="721"/>
    </location>
</feature>
<comment type="similarity">
    <text evidence="2 12">Belongs to the class-II aminoacyl-tRNA synthetase family.</text>
</comment>
<keyword evidence="7 12" id="KW-0862">Zinc</keyword>
<keyword evidence="6 12" id="KW-0547">Nucleotide-binding</keyword>
<dbReference type="PANTHER" id="PTHR11777">
    <property type="entry name" value="ALANYL-TRNA SYNTHETASE"/>
    <property type="match status" value="1"/>
</dbReference>
<keyword evidence="8 12" id="KW-0067">ATP-binding</keyword>
<evidence type="ECO:0000256" key="3">
    <source>
        <dbReference type="ARBA" id="ARBA00022555"/>
    </source>
</evidence>
<protein>
    <recommendedName>
        <fullName evidence="12">Alanine--tRNA ligase</fullName>
        <ecNumber evidence="12">6.1.1.7</ecNumber>
    </recommendedName>
    <alternativeName>
        <fullName evidence="12">Alanyl-tRNA synthetase</fullName>
        <shortName evidence="12">AlaRS</shortName>
    </alternativeName>
</protein>
<dbReference type="HAMAP" id="MF_00036_B">
    <property type="entry name" value="Ala_tRNA_synth_B"/>
    <property type="match status" value="1"/>
</dbReference>
<dbReference type="GO" id="GO:0045892">
    <property type="term" value="P:negative regulation of DNA-templated transcription"/>
    <property type="evidence" value="ECO:0007669"/>
    <property type="project" value="TreeGrafter"/>
</dbReference>
<keyword evidence="11 12" id="KW-0030">Aminoacyl-tRNA synthetase</keyword>
<evidence type="ECO:0000313" key="15">
    <source>
        <dbReference type="Proteomes" id="UP000029085"/>
    </source>
</evidence>
<comment type="caution">
    <text evidence="14">The sequence shown here is derived from an EMBL/GenBank/DDBJ whole genome shotgun (WGS) entry which is preliminary data.</text>
</comment>
<dbReference type="InterPro" id="IPR045864">
    <property type="entry name" value="aa-tRNA-synth_II/BPL/LPL"/>
</dbReference>
<dbReference type="Proteomes" id="UP000029085">
    <property type="component" value="Unassembled WGS sequence"/>
</dbReference>
<evidence type="ECO:0000256" key="2">
    <source>
        <dbReference type="ARBA" id="ARBA00008226"/>
    </source>
</evidence>
<dbReference type="PROSITE" id="PS50860">
    <property type="entry name" value="AA_TRNA_LIGASE_II_ALA"/>
    <property type="match status" value="1"/>
</dbReference>
<dbReference type="SUPFAM" id="SSF101353">
    <property type="entry name" value="Putative anticodon-binding domain of alanyl-tRNA synthetase (AlaRS)"/>
    <property type="match status" value="1"/>
</dbReference>
<keyword evidence="15" id="KW-1185">Reference proteome</keyword>
<comment type="subcellular location">
    <subcellularLocation>
        <location evidence="1 12">Cytoplasm</location>
    </subcellularLocation>
</comment>
<dbReference type="InterPro" id="IPR002318">
    <property type="entry name" value="Ala-tRNA-lgiase_IIc"/>
</dbReference>
<evidence type="ECO:0000256" key="9">
    <source>
        <dbReference type="ARBA" id="ARBA00022884"/>
    </source>
</evidence>
<keyword evidence="3 12" id="KW-0820">tRNA-binding</keyword>
<evidence type="ECO:0000256" key="12">
    <source>
        <dbReference type="HAMAP-Rule" id="MF_00036"/>
    </source>
</evidence>
<evidence type="ECO:0000259" key="13">
    <source>
        <dbReference type="PROSITE" id="PS50860"/>
    </source>
</evidence>
<keyword evidence="12" id="KW-0963">Cytoplasm</keyword>
<dbReference type="EC" id="6.1.1.7" evidence="12"/>
<dbReference type="OrthoDB" id="9803884at2"/>
<dbReference type="SMART" id="SM00863">
    <property type="entry name" value="tRNA_SAD"/>
    <property type="match status" value="1"/>
</dbReference>
<dbReference type="Gene3D" id="6.10.250.550">
    <property type="match status" value="1"/>
</dbReference>
<dbReference type="InterPro" id="IPR018162">
    <property type="entry name" value="Ala-tRNA-ligase_IIc_anticod-bd"/>
</dbReference>
<evidence type="ECO:0000256" key="7">
    <source>
        <dbReference type="ARBA" id="ARBA00022833"/>
    </source>
</evidence>
<dbReference type="Pfam" id="PF07973">
    <property type="entry name" value="tRNA_SAD"/>
    <property type="match status" value="1"/>
</dbReference>
<name>A0A087MF88_9GAMM</name>
<evidence type="ECO:0000256" key="11">
    <source>
        <dbReference type="ARBA" id="ARBA00023146"/>
    </source>
</evidence>
<dbReference type="Gene3D" id="3.30.930.10">
    <property type="entry name" value="Bira Bifunctional Protein, Domain 2"/>
    <property type="match status" value="1"/>
</dbReference>
<dbReference type="PANTHER" id="PTHR11777:SF9">
    <property type="entry name" value="ALANINE--TRNA LIGASE, CYTOPLASMIC"/>
    <property type="match status" value="1"/>
</dbReference>
<dbReference type="InterPro" id="IPR018163">
    <property type="entry name" value="Thr/Ala-tRNA-synth_IIc_edit"/>
</dbReference>
<feature type="binding site" evidence="12">
    <location>
        <position position="576"/>
    </location>
    <ligand>
        <name>Zn(2+)</name>
        <dbReference type="ChEBI" id="CHEBI:29105"/>
    </ligand>
</feature>
<gene>
    <name evidence="12" type="primary">alaS</name>
    <name evidence="14" type="ORF">N788_08690</name>
</gene>
<feature type="binding site" evidence="12">
    <location>
        <position position="682"/>
    </location>
    <ligand>
        <name>Zn(2+)</name>
        <dbReference type="ChEBI" id="CHEBI:29105"/>
    </ligand>
</feature>
<dbReference type="Gene3D" id="3.10.310.40">
    <property type="match status" value="1"/>
</dbReference>
<dbReference type="STRING" id="1121014.N788_08690"/>
<dbReference type="AlphaFoldDB" id="A0A087MF88"/>
<evidence type="ECO:0000256" key="4">
    <source>
        <dbReference type="ARBA" id="ARBA00022598"/>
    </source>
</evidence>
<evidence type="ECO:0000256" key="8">
    <source>
        <dbReference type="ARBA" id="ARBA00022840"/>
    </source>
</evidence>
<dbReference type="GO" id="GO:0002161">
    <property type="term" value="F:aminoacyl-tRNA deacylase activity"/>
    <property type="evidence" value="ECO:0007669"/>
    <property type="project" value="TreeGrafter"/>
</dbReference>
<evidence type="ECO:0000256" key="1">
    <source>
        <dbReference type="ARBA" id="ARBA00004496"/>
    </source>
</evidence>
<keyword evidence="5 12" id="KW-0479">Metal-binding</keyword>
<feature type="binding site" evidence="12">
    <location>
        <position position="678"/>
    </location>
    <ligand>
        <name>Zn(2+)</name>
        <dbReference type="ChEBI" id="CHEBI:29105"/>
    </ligand>
</feature>
<dbReference type="Gene3D" id="3.30.54.20">
    <property type="match status" value="1"/>
</dbReference>
<evidence type="ECO:0000256" key="5">
    <source>
        <dbReference type="ARBA" id="ARBA00022723"/>
    </source>
</evidence>
<dbReference type="InterPro" id="IPR009000">
    <property type="entry name" value="Transl_B-barrel_sf"/>
</dbReference>
<dbReference type="CDD" id="cd00673">
    <property type="entry name" value="AlaRS_core"/>
    <property type="match status" value="1"/>
</dbReference>
<dbReference type="PATRIC" id="fig|1121014.3.peg.2636"/>
<comment type="cofactor">
    <cofactor evidence="12">
        <name>Zn(2+)</name>
        <dbReference type="ChEBI" id="CHEBI:29105"/>
    </cofactor>
    <text evidence="12">Binds 1 zinc ion per subunit.</text>
</comment>
<dbReference type="SUPFAM" id="SSF55681">
    <property type="entry name" value="Class II aaRS and biotin synthetases"/>
    <property type="match status" value="1"/>
</dbReference>
<dbReference type="InterPro" id="IPR018165">
    <property type="entry name" value="Ala-tRNA-synth_IIc_core"/>
</dbReference>
<evidence type="ECO:0000256" key="6">
    <source>
        <dbReference type="ARBA" id="ARBA00022741"/>
    </source>
</evidence>
<dbReference type="RefSeq" id="WP_034226065.1">
    <property type="nucleotide sequence ID" value="NZ_AVCJ01000051.1"/>
</dbReference>
<keyword evidence="9 12" id="KW-0694">RNA-binding</keyword>
<dbReference type="FunFam" id="3.30.54.20:FF:000001">
    <property type="entry name" value="Alanine--tRNA ligase"/>
    <property type="match status" value="1"/>
</dbReference>
<feature type="binding site" evidence="12">
    <location>
        <position position="580"/>
    </location>
    <ligand>
        <name>Zn(2+)</name>
        <dbReference type="ChEBI" id="CHEBI:29105"/>
    </ligand>
</feature>
<dbReference type="FunFam" id="3.30.930.10:FF:000004">
    <property type="entry name" value="Alanine--tRNA ligase"/>
    <property type="match status" value="1"/>
</dbReference>
<dbReference type="FunFam" id="2.40.30.130:FF:000001">
    <property type="entry name" value="Alanine--tRNA ligase"/>
    <property type="match status" value="1"/>
</dbReference>
<evidence type="ECO:0000313" key="14">
    <source>
        <dbReference type="EMBL" id="KFL35541.1"/>
    </source>
</evidence>